<organism evidence="2 3">
    <name type="scientific">Nephila pilipes</name>
    <name type="common">Giant wood spider</name>
    <name type="synonym">Nephila maculata</name>
    <dbReference type="NCBI Taxonomy" id="299642"/>
    <lineage>
        <taxon>Eukaryota</taxon>
        <taxon>Metazoa</taxon>
        <taxon>Ecdysozoa</taxon>
        <taxon>Arthropoda</taxon>
        <taxon>Chelicerata</taxon>
        <taxon>Arachnida</taxon>
        <taxon>Araneae</taxon>
        <taxon>Araneomorphae</taxon>
        <taxon>Entelegynae</taxon>
        <taxon>Araneoidea</taxon>
        <taxon>Nephilidae</taxon>
        <taxon>Nephila</taxon>
    </lineage>
</organism>
<dbReference type="EMBL" id="BMAW01128574">
    <property type="protein sequence ID" value="GFU26296.1"/>
    <property type="molecule type" value="Genomic_DNA"/>
</dbReference>
<evidence type="ECO:0000256" key="1">
    <source>
        <dbReference type="SAM" id="MobiDB-lite"/>
    </source>
</evidence>
<reference evidence="2" key="1">
    <citation type="submission" date="2020-08" db="EMBL/GenBank/DDBJ databases">
        <title>Multicomponent nature underlies the extraordinary mechanical properties of spider dragline silk.</title>
        <authorList>
            <person name="Kono N."/>
            <person name="Nakamura H."/>
            <person name="Mori M."/>
            <person name="Yoshida Y."/>
            <person name="Ohtoshi R."/>
            <person name="Malay A.D."/>
            <person name="Moran D.A.P."/>
            <person name="Tomita M."/>
            <person name="Numata K."/>
            <person name="Arakawa K."/>
        </authorList>
    </citation>
    <scope>NUCLEOTIDE SEQUENCE</scope>
</reference>
<dbReference type="AlphaFoldDB" id="A0A8X6UJ62"/>
<feature type="region of interest" description="Disordered" evidence="1">
    <location>
        <begin position="1"/>
        <end position="29"/>
    </location>
</feature>
<proteinExistence type="predicted"/>
<dbReference type="Proteomes" id="UP000887013">
    <property type="component" value="Unassembled WGS sequence"/>
</dbReference>
<evidence type="ECO:0000313" key="3">
    <source>
        <dbReference type="Proteomes" id="UP000887013"/>
    </source>
</evidence>
<gene>
    <name evidence="2" type="ORF">NPIL_197601</name>
</gene>
<accession>A0A8X6UJ62</accession>
<sequence length="152" mass="17058">MTKRNKYPIHQQTRQGSRRVLTPGKVKPQNDQRISKGLSCQNGGERCWEKQELGSHFFQCCDSDLNRLHSCSKRCTLYQPALVSGEAKLSGRPASFACYKVLLVYAVRAAASFVSRLQKETVKAAAVLLAEVRQAAYAFFLAILRQCFASLR</sequence>
<name>A0A8X6UJ62_NEPPI</name>
<comment type="caution">
    <text evidence="2">The sequence shown here is derived from an EMBL/GenBank/DDBJ whole genome shotgun (WGS) entry which is preliminary data.</text>
</comment>
<protein>
    <submittedName>
        <fullName evidence="2">Uncharacterized protein</fullName>
    </submittedName>
</protein>
<keyword evidence="3" id="KW-1185">Reference proteome</keyword>
<evidence type="ECO:0000313" key="2">
    <source>
        <dbReference type="EMBL" id="GFU26296.1"/>
    </source>
</evidence>